<dbReference type="CDD" id="cd06261">
    <property type="entry name" value="TM_PBP2"/>
    <property type="match status" value="1"/>
</dbReference>
<comment type="caution">
    <text evidence="9">The sequence shown here is derived from an EMBL/GenBank/DDBJ whole genome shotgun (WGS) entry which is preliminary data.</text>
</comment>
<dbReference type="InterPro" id="IPR051322">
    <property type="entry name" value="AA_ABC_Transporter_Permease"/>
</dbReference>
<keyword evidence="6 7" id="KW-0472">Membrane</keyword>
<organism evidence="9 10">
    <name type="scientific">Cupriavidus pampae</name>
    <dbReference type="NCBI Taxonomy" id="659251"/>
    <lineage>
        <taxon>Bacteria</taxon>
        <taxon>Pseudomonadati</taxon>
        <taxon>Pseudomonadota</taxon>
        <taxon>Betaproteobacteria</taxon>
        <taxon>Burkholderiales</taxon>
        <taxon>Burkholderiaceae</taxon>
        <taxon>Cupriavidus</taxon>
    </lineage>
</organism>
<evidence type="ECO:0000256" key="5">
    <source>
        <dbReference type="ARBA" id="ARBA00022989"/>
    </source>
</evidence>
<evidence type="ECO:0000313" key="9">
    <source>
        <dbReference type="EMBL" id="CAG9173260.1"/>
    </source>
</evidence>
<name>A0ABN7YM21_9BURK</name>
<evidence type="ECO:0000256" key="2">
    <source>
        <dbReference type="ARBA" id="ARBA00022448"/>
    </source>
</evidence>
<feature type="transmembrane region" description="Helical" evidence="7">
    <location>
        <begin position="29"/>
        <end position="53"/>
    </location>
</feature>
<feature type="transmembrane region" description="Helical" evidence="7">
    <location>
        <begin position="92"/>
        <end position="115"/>
    </location>
</feature>
<keyword evidence="4 7" id="KW-0812">Transmembrane</keyword>
<dbReference type="InterPro" id="IPR000515">
    <property type="entry name" value="MetI-like"/>
</dbReference>
<keyword evidence="3" id="KW-1003">Cell membrane</keyword>
<accession>A0ABN7YM21</accession>
<comment type="similarity">
    <text evidence="7">Belongs to the binding-protein-dependent transport system permease family.</text>
</comment>
<evidence type="ECO:0000256" key="7">
    <source>
        <dbReference type="RuleBase" id="RU363032"/>
    </source>
</evidence>
<sequence>MFPNLSISSLLSPILVERLWTGLFDTLTMVGASAAIAALAGLPLALLLVITAPDGMRPAPRVHRVLGALINGFRATPFIVLLVALLPFTRLVVGVTIGVWAAVVPLAISATPFFARIAEVSLREVDRGLVEAAQAMGCERRHIVWHVLLPEALPGIIGGFTITVVSLIGASAIAGAVGAGGLGDLAIRYGYQRFDTTVMVIVIAILIALVTSVQWIGDRAVRKLKTRQAT</sequence>
<evidence type="ECO:0000256" key="3">
    <source>
        <dbReference type="ARBA" id="ARBA00022475"/>
    </source>
</evidence>
<evidence type="ECO:0000313" key="10">
    <source>
        <dbReference type="Proteomes" id="UP000706525"/>
    </source>
</evidence>
<evidence type="ECO:0000256" key="4">
    <source>
        <dbReference type="ARBA" id="ARBA00022692"/>
    </source>
</evidence>
<dbReference type="EMBL" id="CAJZAG010000005">
    <property type="protein sequence ID" value="CAG9173260.1"/>
    <property type="molecule type" value="Genomic_DNA"/>
</dbReference>
<proteinExistence type="inferred from homology"/>
<dbReference type="Proteomes" id="UP000706525">
    <property type="component" value="Unassembled WGS sequence"/>
</dbReference>
<feature type="domain" description="ABC transmembrane type-1" evidence="8">
    <location>
        <begin position="23"/>
        <end position="215"/>
    </location>
</feature>
<feature type="transmembrane region" description="Helical" evidence="7">
    <location>
        <begin position="197"/>
        <end position="217"/>
    </location>
</feature>
<dbReference type="PROSITE" id="PS50928">
    <property type="entry name" value="ABC_TM1"/>
    <property type="match status" value="1"/>
</dbReference>
<keyword evidence="2 7" id="KW-0813">Transport</keyword>
<keyword evidence="10" id="KW-1185">Reference proteome</keyword>
<protein>
    <submittedName>
        <fullName evidence="9">Methionine import system permease protein MetP</fullName>
    </submittedName>
</protein>
<dbReference type="Gene3D" id="1.10.3720.10">
    <property type="entry name" value="MetI-like"/>
    <property type="match status" value="1"/>
</dbReference>
<feature type="transmembrane region" description="Helical" evidence="7">
    <location>
        <begin position="65"/>
        <end position="86"/>
    </location>
</feature>
<feature type="transmembrane region" description="Helical" evidence="7">
    <location>
        <begin position="156"/>
        <end position="177"/>
    </location>
</feature>
<dbReference type="PANTHER" id="PTHR30450:SF1">
    <property type="entry name" value="D-METHIONINE TRANSPORT SYSTEM PERMEASE PROTEIN METI-RELATED"/>
    <property type="match status" value="1"/>
</dbReference>
<evidence type="ECO:0000259" key="8">
    <source>
        <dbReference type="PROSITE" id="PS50928"/>
    </source>
</evidence>
<keyword evidence="5 7" id="KW-1133">Transmembrane helix</keyword>
<dbReference type="Pfam" id="PF00528">
    <property type="entry name" value="BPD_transp_1"/>
    <property type="match status" value="1"/>
</dbReference>
<evidence type="ECO:0000256" key="6">
    <source>
        <dbReference type="ARBA" id="ARBA00023136"/>
    </source>
</evidence>
<evidence type="ECO:0000256" key="1">
    <source>
        <dbReference type="ARBA" id="ARBA00004651"/>
    </source>
</evidence>
<comment type="subcellular location">
    <subcellularLocation>
        <location evidence="1 7">Cell membrane</location>
        <topology evidence="1 7">Multi-pass membrane protein</topology>
    </subcellularLocation>
</comment>
<gene>
    <name evidence="9" type="primary">metP</name>
    <name evidence="9" type="ORF">LMG32289_02813</name>
</gene>
<dbReference type="SUPFAM" id="SSF161098">
    <property type="entry name" value="MetI-like"/>
    <property type="match status" value="1"/>
</dbReference>
<dbReference type="PANTHER" id="PTHR30450">
    <property type="entry name" value="ABC TRANSPORTER PERMEASE"/>
    <property type="match status" value="1"/>
</dbReference>
<dbReference type="InterPro" id="IPR035906">
    <property type="entry name" value="MetI-like_sf"/>
</dbReference>
<reference evidence="9 10" key="1">
    <citation type="submission" date="2021-08" db="EMBL/GenBank/DDBJ databases">
        <authorList>
            <person name="Peeters C."/>
        </authorList>
    </citation>
    <scope>NUCLEOTIDE SEQUENCE [LARGE SCALE GENOMIC DNA]</scope>
    <source>
        <strain evidence="9 10">LMG 32289</strain>
    </source>
</reference>